<dbReference type="AlphaFoldDB" id="A0AAD9HS28"/>
<dbReference type="Proteomes" id="UP001232148">
    <property type="component" value="Unassembled WGS sequence"/>
</dbReference>
<keyword evidence="1" id="KW-0479">Metal-binding</keyword>
<keyword evidence="2" id="KW-0862">Zinc</keyword>
<evidence type="ECO:0000256" key="3">
    <source>
        <dbReference type="ARBA" id="ARBA00023015"/>
    </source>
</evidence>
<keyword evidence="5" id="KW-0804">Transcription</keyword>
<feature type="domain" description="Xylanolytic transcriptional activator regulatory" evidence="8">
    <location>
        <begin position="264"/>
        <end position="337"/>
    </location>
</feature>
<dbReference type="GO" id="GO:0006351">
    <property type="term" value="P:DNA-templated transcription"/>
    <property type="evidence" value="ECO:0007669"/>
    <property type="project" value="InterPro"/>
</dbReference>
<dbReference type="Pfam" id="PF04082">
    <property type="entry name" value="Fungal_trans"/>
    <property type="match status" value="1"/>
</dbReference>
<name>A0AAD9HS28_9PEZI</name>
<feature type="region of interest" description="Disordered" evidence="7">
    <location>
        <begin position="457"/>
        <end position="500"/>
    </location>
</feature>
<evidence type="ECO:0000256" key="1">
    <source>
        <dbReference type="ARBA" id="ARBA00022723"/>
    </source>
</evidence>
<gene>
    <name evidence="9" type="ORF">LX32DRAFT_609302</name>
</gene>
<evidence type="ECO:0000256" key="5">
    <source>
        <dbReference type="ARBA" id="ARBA00023163"/>
    </source>
</evidence>
<reference evidence="9" key="1">
    <citation type="submission" date="2021-06" db="EMBL/GenBank/DDBJ databases">
        <title>Comparative genomics, transcriptomics and evolutionary studies reveal genomic signatures of adaptation to plant cell wall in hemibiotrophic fungi.</title>
        <authorList>
            <consortium name="DOE Joint Genome Institute"/>
            <person name="Baroncelli R."/>
            <person name="Diaz J.F."/>
            <person name="Benocci T."/>
            <person name="Peng M."/>
            <person name="Battaglia E."/>
            <person name="Haridas S."/>
            <person name="Andreopoulos W."/>
            <person name="Labutti K."/>
            <person name="Pangilinan J."/>
            <person name="Floch G.L."/>
            <person name="Makela M.R."/>
            <person name="Henrissat B."/>
            <person name="Grigoriev I.V."/>
            <person name="Crouch J.A."/>
            <person name="De Vries R.P."/>
            <person name="Sukno S.A."/>
            <person name="Thon M.R."/>
        </authorList>
    </citation>
    <scope>NUCLEOTIDE SEQUENCE</scope>
    <source>
        <strain evidence="9">MAFF235873</strain>
    </source>
</reference>
<feature type="region of interest" description="Disordered" evidence="7">
    <location>
        <begin position="657"/>
        <end position="704"/>
    </location>
</feature>
<evidence type="ECO:0000259" key="8">
    <source>
        <dbReference type="SMART" id="SM00906"/>
    </source>
</evidence>
<organism evidence="9 10">
    <name type="scientific">Colletotrichum zoysiae</name>
    <dbReference type="NCBI Taxonomy" id="1216348"/>
    <lineage>
        <taxon>Eukaryota</taxon>
        <taxon>Fungi</taxon>
        <taxon>Dikarya</taxon>
        <taxon>Ascomycota</taxon>
        <taxon>Pezizomycotina</taxon>
        <taxon>Sordariomycetes</taxon>
        <taxon>Hypocreomycetidae</taxon>
        <taxon>Glomerellales</taxon>
        <taxon>Glomerellaceae</taxon>
        <taxon>Colletotrichum</taxon>
        <taxon>Colletotrichum graminicola species complex</taxon>
    </lineage>
</organism>
<dbReference type="EMBL" id="MU842817">
    <property type="protein sequence ID" value="KAK2034088.1"/>
    <property type="molecule type" value="Genomic_DNA"/>
</dbReference>
<evidence type="ECO:0000313" key="10">
    <source>
        <dbReference type="Proteomes" id="UP001232148"/>
    </source>
</evidence>
<keyword evidence="10" id="KW-1185">Reference proteome</keyword>
<feature type="compositionally biased region" description="Polar residues" evidence="7">
    <location>
        <begin position="464"/>
        <end position="481"/>
    </location>
</feature>
<dbReference type="GO" id="GO:0003677">
    <property type="term" value="F:DNA binding"/>
    <property type="evidence" value="ECO:0007669"/>
    <property type="project" value="UniProtKB-KW"/>
</dbReference>
<dbReference type="GO" id="GO:0008270">
    <property type="term" value="F:zinc ion binding"/>
    <property type="evidence" value="ECO:0007669"/>
    <property type="project" value="InterPro"/>
</dbReference>
<protein>
    <submittedName>
        <fullName evidence="9">Fungal-specific transcription factor domain-containing protein</fullName>
    </submittedName>
</protein>
<feature type="region of interest" description="Disordered" evidence="7">
    <location>
        <begin position="726"/>
        <end position="764"/>
    </location>
</feature>
<dbReference type="CDD" id="cd12148">
    <property type="entry name" value="fungal_TF_MHR"/>
    <property type="match status" value="1"/>
</dbReference>
<evidence type="ECO:0000256" key="7">
    <source>
        <dbReference type="SAM" id="MobiDB-lite"/>
    </source>
</evidence>
<sequence>MSSLSNRIAMLEAMLLERGVKPPPAVHPPKSRHGAPMPSEMSHEQQKSLDEQSIAPEVPYPLGSGNQDSKASLRKGQPSLCLPGPRVEDVIQRLLSTRGTPSVDHFSGKLRVFGFDFNPHARHTEPMKDSVCREPTEQVCRAEHIILSLTSPTHDYLMNNFWTYYNCVLKIVHRETFEYSRESQDAKFYSPFLHVSMLAMGFRFADPGREDTKRIALGNRESSLHREAKRMLEVVLERSGSIPGVQALLLLSDLECGVGRDYTGRMYAGMANRLAFDMGLHIDCRENGVGEHEADIRYTVMRACVVYDRYWALFLGRPTSIKDQDIGVDLLSKACSKKLTSLMGRPGNSNTANNDAEIYDYLVELMGLAGCMLETGDKSHAQDALRKGGGEAENSAYISVIDLDRRLQNWYRRLPEHLRWKPANIKDAPLGYFLLHQQYHASMILLHRPWAAYANNGGDDKSTGPHSSTDQSSVSTWPSNQHRNHPPGTKSSHMDMEPDRTASSRRVCDFHATCVAKIFWQHRQKFDGTKIFITAVQHAVTAAIALIAAASHNRSDSDRLKHLGHLDIITSAISDMGRAYEPAASMETLLKVVLVQLRTKIGNSSELGRPLVTPTGNEHGSVPISGWGRSVDSVHLVAPVRREANAFDVQPYKRRRLSVPSRRTSRFDRPTLPYPTEKSKTPPRKSSQSHCHVGGYPSFDPTSFTTSGSDGLDFDLPLLYRPNQERRESLANNTKPIGESSLDTTPSDSWPSNTLDKSATPMSQQRDFGYDELMNEYDSGASIMDFDSPSISHNIARKNEDAGLKIVTVPRRTIGNHTTQSETESEAKNQIISPAVEVFCHEGISWEDGEDALDAMCSVSLGELMQNSTTDKVVRDRTHGAPRNHELDFLSL</sequence>
<evidence type="ECO:0000313" key="9">
    <source>
        <dbReference type="EMBL" id="KAK2034088.1"/>
    </source>
</evidence>
<accession>A0AAD9HS28</accession>
<keyword evidence="3" id="KW-0805">Transcription regulation</keyword>
<dbReference type="InterPro" id="IPR051615">
    <property type="entry name" value="Transcr_Regulatory_Elem"/>
</dbReference>
<dbReference type="PANTHER" id="PTHR31313">
    <property type="entry name" value="TY1 ENHANCER ACTIVATOR"/>
    <property type="match status" value="1"/>
</dbReference>
<evidence type="ECO:0000256" key="2">
    <source>
        <dbReference type="ARBA" id="ARBA00022833"/>
    </source>
</evidence>
<keyword evidence="6" id="KW-0539">Nucleus</keyword>
<dbReference type="PANTHER" id="PTHR31313:SF81">
    <property type="entry name" value="TY1 ENHANCER ACTIVATOR"/>
    <property type="match status" value="1"/>
</dbReference>
<dbReference type="InterPro" id="IPR007219">
    <property type="entry name" value="XnlR_reg_dom"/>
</dbReference>
<feature type="region of interest" description="Disordered" evidence="7">
    <location>
        <begin position="19"/>
        <end position="79"/>
    </location>
</feature>
<feature type="compositionally biased region" description="Basic and acidic residues" evidence="7">
    <location>
        <begin position="41"/>
        <end position="50"/>
    </location>
</feature>
<proteinExistence type="predicted"/>
<feature type="compositionally biased region" description="Polar residues" evidence="7">
    <location>
        <begin position="730"/>
        <end position="764"/>
    </location>
</feature>
<evidence type="ECO:0000256" key="4">
    <source>
        <dbReference type="ARBA" id="ARBA00023125"/>
    </source>
</evidence>
<evidence type="ECO:0000256" key="6">
    <source>
        <dbReference type="ARBA" id="ARBA00023242"/>
    </source>
</evidence>
<comment type="caution">
    <text evidence="9">The sequence shown here is derived from an EMBL/GenBank/DDBJ whole genome shotgun (WGS) entry which is preliminary data.</text>
</comment>
<keyword evidence="4" id="KW-0238">DNA-binding</keyword>
<dbReference type="SMART" id="SM00906">
    <property type="entry name" value="Fungal_trans"/>
    <property type="match status" value="1"/>
</dbReference>